<evidence type="ECO:0000313" key="2">
    <source>
        <dbReference type="Proteomes" id="UP000472273"/>
    </source>
</evidence>
<dbReference type="SUPFAM" id="SSF54117">
    <property type="entry name" value="Interleukin 8-like chemokines"/>
    <property type="match status" value="1"/>
</dbReference>
<dbReference type="Ensembl" id="ENSPTXT00000027327.1">
    <property type="protein sequence ID" value="ENSPTXP00000026515.1"/>
    <property type="gene ID" value="ENSPTXG00000018342.1"/>
</dbReference>
<dbReference type="Gene3D" id="2.40.50.40">
    <property type="match status" value="1"/>
</dbReference>
<dbReference type="GO" id="GO:0005576">
    <property type="term" value="C:extracellular region"/>
    <property type="evidence" value="ECO:0007669"/>
    <property type="project" value="InterPro"/>
</dbReference>
<reference evidence="1" key="1">
    <citation type="submission" date="2025-08" db="UniProtKB">
        <authorList>
            <consortium name="Ensembl"/>
        </authorList>
    </citation>
    <scope>IDENTIFICATION</scope>
</reference>
<dbReference type="GO" id="GO:0006955">
    <property type="term" value="P:immune response"/>
    <property type="evidence" value="ECO:0007669"/>
    <property type="project" value="InterPro"/>
</dbReference>
<proteinExistence type="predicted"/>
<dbReference type="GO" id="GO:0008009">
    <property type="term" value="F:chemokine activity"/>
    <property type="evidence" value="ECO:0007669"/>
    <property type="project" value="InterPro"/>
</dbReference>
<sequence length="103" mass="11522">MHCQLAIKVFCSLLSSLPRVVRNASDASLVFPWAMWAALCSWAAWINSIFDPLNLSCKCVKVTSTFIRPVKYAKVEIFPGGVACRKMEIIIADIAPSFPWLIF</sequence>
<reference evidence="1" key="2">
    <citation type="submission" date="2025-09" db="UniProtKB">
        <authorList>
            <consortium name="Ensembl"/>
        </authorList>
    </citation>
    <scope>IDENTIFICATION</scope>
</reference>
<keyword evidence="2" id="KW-1185">Reference proteome</keyword>
<evidence type="ECO:0000313" key="1">
    <source>
        <dbReference type="Ensembl" id="ENSPTXP00000026515.1"/>
    </source>
</evidence>
<accession>A0A670ZUU6</accession>
<dbReference type="AlphaFoldDB" id="A0A670ZUU6"/>
<name>A0A670ZUU6_PSETE</name>
<dbReference type="GeneTree" id="ENSGT00990000207839"/>
<protein>
    <recommendedName>
        <fullName evidence="3">Chemokine interleukin-8-like domain-containing protein</fullName>
    </recommendedName>
</protein>
<organism evidence="1 2">
    <name type="scientific">Pseudonaja textilis</name>
    <name type="common">Eastern brown snake</name>
    <dbReference type="NCBI Taxonomy" id="8673"/>
    <lineage>
        <taxon>Eukaryota</taxon>
        <taxon>Metazoa</taxon>
        <taxon>Chordata</taxon>
        <taxon>Craniata</taxon>
        <taxon>Vertebrata</taxon>
        <taxon>Euteleostomi</taxon>
        <taxon>Lepidosauria</taxon>
        <taxon>Squamata</taxon>
        <taxon>Bifurcata</taxon>
        <taxon>Unidentata</taxon>
        <taxon>Episquamata</taxon>
        <taxon>Toxicofera</taxon>
        <taxon>Serpentes</taxon>
        <taxon>Colubroidea</taxon>
        <taxon>Elapidae</taxon>
        <taxon>Hydrophiinae</taxon>
        <taxon>Pseudonaja</taxon>
    </lineage>
</organism>
<dbReference type="Proteomes" id="UP000472273">
    <property type="component" value="Unplaced"/>
</dbReference>
<evidence type="ECO:0008006" key="3">
    <source>
        <dbReference type="Google" id="ProtNLM"/>
    </source>
</evidence>
<dbReference type="InterPro" id="IPR036048">
    <property type="entry name" value="Interleukin_8-like_sf"/>
</dbReference>